<name>A0A2S9KDP7_9BURK</name>
<sequence>MSPQHQTYHQIQSEDCVSLASLKQRNYSVHEIDSIVGRSASTISRELRRSASTSQYNSTAAQQSC</sequence>
<evidence type="ECO:0000259" key="2">
    <source>
        <dbReference type="Pfam" id="PF13936"/>
    </source>
</evidence>
<feature type="domain" description="Transposase IS30-like HTH" evidence="2">
    <location>
        <begin position="8"/>
        <end position="49"/>
    </location>
</feature>
<dbReference type="Proteomes" id="UP000238326">
    <property type="component" value="Unassembled WGS sequence"/>
</dbReference>
<evidence type="ECO:0000313" key="4">
    <source>
        <dbReference type="Proteomes" id="UP000238326"/>
    </source>
</evidence>
<feature type="region of interest" description="Disordered" evidence="1">
    <location>
        <begin position="40"/>
        <end position="65"/>
    </location>
</feature>
<evidence type="ECO:0000256" key="1">
    <source>
        <dbReference type="SAM" id="MobiDB-lite"/>
    </source>
</evidence>
<dbReference type="EMBL" id="PVLR01000027">
    <property type="protein sequence ID" value="PRD68570.1"/>
    <property type="molecule type" value="Genomic_DNA"/>
</dbReference>
<dbReference type="InterPro" id="IPR025246">
    <property type="entry name" value="IS30-like_HTH"/>
</dbReference>
<dbReference type="RefSeq" id="WP_105729898.1">
    <property type="nucleotide sequence ID" value="NZ_PVLR01000027.1"/>
</dbReference>
<organism evidence="3 4">
    <name type="scientific">Malikia spinosa</name>
    <dbReference type="NCBI Taxonomy" id="86180"/>
    <lineage>
        <taxon>Bacteria</taxon>
        <taxon>Pseudomonadati</taxon>
        <taxon>Pseudomonadota</taxon>
        <taxon>Betaproteobacteria</taxon>
        <taxon>Burkholderiales</taxon>
        <taxon>Comamonadaceae</taxon>
        <taxon>Malikia</taxon>
    </lineage>
</organism>
<keyword evidence="4" id="KW-1185">Reference proteome</keyword>
<gene>
    <name evidence="3" type="ORF">C6P61_10560</name>
</gene>
<comment type="caution">
    <text evidence="3">The sequence shown here is derived from an EMBL/GenBank/DDBJ whole genome shotgun (WGS) entry which is preliminary data.</text>
</comment>
<evidence type="ECO:0000313" key="3">
    <source>
        <dbReference type="EMBL" id="PRD68570.1"/>
    </source>
</evidence>
<dbReference type="OrthoDB" id="9803231at2"/>
<accession>A0A2S9KDP7</accession>
<dbReference type="AlphaFoldDB" id="A0A2S9KDP7"/>
<proteinExistence type="predicted"/>
<reference evidence="3 4" key="1">
    <citation type="submission" date="2018-03" db="EMBL/GenBank/DDBJ databases">
        <title>Comparative genomics illustrates the genes involved in a hyperalkaliphilic mechanisms of Serpentinomonas isolated from highly-alkaline calcium-rich serpentinized springs.</title>
        <authorList>
            <person name="Suzuki S."/>
            <person name="Ishii S."/>
            <person name="Walworth N."/>
            <person name="Bird L."/>
            <person name="Kuenen J.G."/>
            <person name="Nealson K.H."/>
        </authorList>
    </citation>
    <scope>NUCLEOTIDE SEQUENCE [LARGE SCALE GENOMIC DNA]</scope>
    <source>
        <strain evidence="3 4">83</strain>
    </source>
</reference>
<protein>
    <recommendedName>
        <fullName evidence="2">Transposase IS30-like HTH domain-containing protein</fullName>
    </recommendedName>
</protein>
<dbReference type="Pfam" id="PF13936">
    <property type="entry name" value="HTH_38"/>
    <property type="match status" value="1"/>
</dbReference>